<sequence>MAVPGRRLVVASTFLLLLSVLEVAGTEEIDQRIVVVPDKTFNISKATHTHNVKSTCQCKMTCFVLGSACVSWSYLPTGSSCQISNLGPEDLDLTAQSGAVYVYKLWPDGLTYIMWKDEKFTFAEMKAHCAKIPYFRLIILKTSLQFQFAIDTLAPLCGGALLDLIRISTDGLIPDALLGLIKTPIRDAAGTLLDVNNIPPGSLVWGDGTIMPDKFRRFFYKDGIHKYLYFQFIIRYGFSLDYAAKEGTRPAVCQSEKNLWV</sequence>
<comment type="caution">
    <text evidence="2">The sequence shown here is derived from an EMBL/GenBank/DDBJ whole genome shotgun (WGS) entry which is preliminary data.</text>
</comment>
<evidence type="ECO:0008006" key="4">
    <source>
        <dbReference type="Google" id="ProtNLM"/>
    </source>
</evidence>
<dbReference type="Proteomes" id="UP001292094">
    <property type="component" value="Unassembled WGS sequence"/>
</dbReference>
<reference evidence="2" key="1">
    <citation type="submission" date="2023-11" db="EMBL/GenBank/DDBJ databases">
        <title>Genome assemblies of two species of porcelain crab, Petrolisthes cinctipes and Petrolisthes manimaculis (Anomura: Porcellanidae).</title>
        <authorList>
            <person name="Angst P."/>
        </authorList>
    </citation>
    <scope>NUCLEOTIDE SEQUENCE</scope>
    <source>
        <strain evidence="2">PB745_02</strain>
        <tissue evidence="2">Gill</tissue>
    </source>
</reference>
<feature type="signal peptide" evidence="1">
    <location>
        <begin position="1"/>
        <end position="26"/>
    </location>
</feature>
<keyword evidence="1" id="KW-0732">Signal</keyword>
<organism evidence="2 3">
    <name type="scientific">Petrolisthes manimaculis</name>
    <dbReference type="NCBI Taxonomy" id="1843537"/>
    <lineage>
        <taxon>Eukaryota</taxon>
        <taxon>Metazoa</taxon>
        <taxon>Ecdysozoa</taxon>
        <taxon>Arthropoda</taxon>
        <taxon>Crustacea</taxon>
        <taxon>Multicrustacea</taxon>
        <taxon>Malacostraca</taxon>
        <taxon>Eumalacostraca</taxon>
        <taxon>Eucarida</taxon>
        <taxon>Decapoda</taxon>
        <taxon>Pleocyemata</taxon>
        <taxon>Anomura</taxon>
        <taxon>Galatheoidea</taxon>
        <taxon>Porcellanidae</taxon>
        <taxon>Petrolisthes</taxon>
    </lineage>
</organism>
<evidence type="ECO:0000256" key="1">
    <source>
        <dbReference type="SAM" id="SignalP"/>
    </source>
</evidence>
<dbReference type="AlphaFoldDB" id="A0AAE1PBI7"/>
<evidence type="ECO:0000313" key="2">
    <source>
        <dbReference type="EMBL" id="KAK4304361.1"/>
    </source>
</evidence>
<proteinExistence type="predicted"/>
<gene>
    <name evidence="2" type="ORF">Pmani_023689</name>
</gene>
<feature type="chain" id="PRO_5042189801" description="Apple domain-containing protein" evidence="1">
    <location>
        <begin position="27"/>
        <end position="261"/>
    </location>
</feature>
<keyword evidence="3" id="KW-1185">Reference proteome</keyword>
<accession>A0AAE1PBI7</accession>
<dbReference type="EMBL" id="JAWZYT010002440">
    <property type="protein sequence ID" value="KAK4304361.1"/>
    <property type="molecule type" value="Genomic_DNA"/>
</dbReference>
<protein>
    <recommendedName>
        <fullName evidence="4">Apple domain-containing protein</fullName>
    </recommendedName>
</protein>
<evidence type="ECO:0000313" key="3">
    <source>
        <dbReference type="Proteomes" id="UP001292094"/>
    </source>
</evidence>
<name>A0AAE1PBI7_9EUCA</name>